<dbReference type="PANTHER" id="PTHR30126">
    <property type="entry name" value="HTH-TYPE TRANSCRIPTIONAL REGULATOR"/>
    <property type="match status" value="1"/>
</dbReference>
<dbReference type="Pfam" id="PF03466">
    <property type="entry name" value="LysR_substrate"/>
    <property type="match status" value="1"/>
</dbReference>
<keyword evidence="2" id="KW-0805">Transcription regulation</keyword>
<keyword evidence="7" id="KW-1185">Reference proteome</keyword>
<dbReference type="PANTHER" id="PTHR30126:SF64">
    <property type="entry name" value="HTH-TYPE TRANSCRIPTIONAL REGULATOR CITR"/>
    <property type="match status" value="1"/>
</dbReference>
<dbReference type="SUPFAM" id="SSF53850">
    <property type="entry name" value="Periplasmic binding protein-like II"/>
    <property type="match status" value="1"/>
</dbReference>
<dbReference type="GO" id="GO:0000976">
    <property type="term" value="F:transcription cis-regulatory region binding"/>
    <property type="evidence" value="ECO:0007669"/>
    <property type="project" value="TreeGrafter"/>
</dbReference>
<dbReference type="InterPro" id="IPR005119">
    <property type="entry name" value="LysR_subst-bd"/>
</dbReference>
<dbReference type="Proteomes" id="UP000621492">
    <property type="component" value="Unassembled WGS sequence"/>
</dbReference>
<reference evidence="6" key="2">
    <citation type="submission" date="2020-09" db="EMBL/GenBank/DDBJ databases">
        <authorList>
            <person name="Sun Q."/>
            <person name="Zhou Y."/>
        </authorList>
    </citation>
    <scope>NUCLEOTIDE SEQUENCE</scope>
    <source>
        <strain evidence="6">CGMCC 1.15454</strain>
    </source>
</reference>
<gene>
    <name evidence="6" type="primary">citR</name>
    <name evidence="6" type="ORF">GCM10011409_42510</name>
</gene>
<dbReference type="CDD" id="cd05466">
    <property type="entry name" value="PBP2_LTTR_substrate"/>
    <property type="match status" value="1"/>
</dbReference>
<dbReference type="AlphaFoldDB" id="A0A9W5U1N5"/>
<dbReference type="EMBL" id="BMJD01000061">
    <property type="protein sequence ID" value="GGB60658.1"/>
    <property type="molecule type" value="Genomic_DNA"/>
</dbReference>
<dbReference type="InterPro" id="IPR036390">
    <property type="entry name" value="WH_DNA-bd_sf"/>
</dbReference>
<evidence type="ECO:0000256" key="1">
    <source>
        <dbReference type="ARBA" id="ARBA00009437"/>
    </source>
</evidence>
<proteinExistence type="inferred from homology"/>
<evidence type="ECO:0000259" key="5">
    <source>
        <dbReference type="PROSITE" id="PS50931"/>
    </source>
</evidence>
<dbReference type="Gene3D" id="1.10.10.10">
    <property type="entry name" value="Winged helix-like DNA-binding domain superfamily/Winged helix DNA-binding domain"/>
    <property type="match status" value="1"/>
</dbReference>
<dbReference type="PRINTS" id="PR00039">
    <property type="entry name" value="HTHLYSR"/>
</dbReference>
<evidence type="ECO:0000313" key="6">
    <source>
        <dbReference type="EMBL" id="GGB60658.1"/>
    </source>
</evidence>
<dbReference type="PROSITE" id="PS50931">
    <property type="entry name" value="HTH_LYSR"/>
    <property type="match status" value="1"/>
</dbReference>
<keyword evidence="3" id="KW-0238">DNA-binding</keyword>
<evidence type="ECO:0000256" key="4">
    <source>
        <dbReference type="ARBA" id="ARBA00023163"/>
    </source>
</evidence>
<keyword evidence="4" id="KW-0804">Transcription</keyword>
<dbReference type="SUPFAM" id="SSF46785">
    <property type="entry name" value="Winged helix' DNA-binding domain"/>
    <property type="match status" value="1"/>
</dbReference>
<evidence type="ECO:0000256" key="2">
    <source>
        <dbReference type="ARBA" id="ARBA00023015"/>
    </source>
</evidence>
<feature type="domain" description="HTH lysR-type" evidence="5">
    <location>
        <begin position="1"/>
        <end position="58"/>
    </location>
</feature>
<sequence>MDTRILETFILAAQYENFRVVAEKLFITQPAVTFQIRQLEKELGDKLFVKNGRHVALTELGRLFYPEAKEIIGQFDRSMKTVNRFQQGFHKSIRIAISALLADTILPSILRKYTEQYPEVELSIQVLESEQISHLVKSGNVDIGLSCLPGFSNVNSVKFHEEPVSLVCSHDGYDAESGPIIDAQKLLEDNIIFTDNHPAYWDSIKDQLKTSVTYYKLMKVNQSHITKRFVLEGIGVSFLPKSIINREIIEGRLLEVPVPFMELPAASMYMIYKYDHQLENDFVTFISSYHFG</sequence>
<dbReference type="RefSeq" id="WP_188725845.1">
    <property type="nucleotide sequence ID" value="NZ_BMJD01000061.1"/>
</dbReference>
<evidence type="ECO:0000256" key="3">
    <source>
        <dbReference type="ARBA" id="ARBA00023125"/>
    </source>
</evidence>
<name>A0A9W5U1N5_9BACI</name>
<comment type="caution">
    <text evidence="6">The sequence shown here is derived from an EMBL/GenBank/DDBJ whole genome shotgun (WGS) entry which is preliminary data.</text>
</comment>
<comment type="similarity">
    <text evidence="1">Belongs to the LysR transcriptional regulatory family.</text>
</comment>
<protein>
    <submittedName>
        <fullName evidence="6">HTH-type transcriptional regulator CitR</fullName>
    </submittedName>
</protein>
<reference evidence="6" key="1">
    <citation type="journal article" date="2014" name="Int. J. Syst. Evol. Microbiol.">
        <title>Complete genome sequence of Corynebacterium casei LMG S-19264T (=DSM 44701T), isolated from a smear-ripened cheese.</title>
        <authorList>
            <consortium name="US DOE Joint Genome Institute (JGI-PGF)"/>
            <person name="Walter F."/>
            <person name="Albersmeier A."/>
            <person name="Kalinowski J."/>
            <person name="Ruckert C."/>
        </authorList>
    </citation>
    <scope>NUCLEOTIDE SEQUENCE</scope>
    <source>
        <strain evidence="6">CGMCC 1.15454</strain>
    </source>
</reference>
<dbReference type="InterPro" id="IPR000847">
    <property type="entry name" value="LysR_HTH_N"/>
</dbReference>
<dbReference type="GO" id="GO:0003700">
    <property type="term" value="F:DNA-binding transcription factor activity"/>
    <property type="evidence" value="ECO:0007669"/>
    <property type="project" value="InterPro"/>
</dbReference>
<organism evidence="6 7">
    <name type="scientific">Lentibacillus populi</name>
    <dbReference type="NCBI Taxonomy" id="1827502"/>
    <lineage>
        <taxon>Bacteria</taxon>
        <taxon>Bacillati</taxon>
        <taxon>Bacillota</taxon>
        <taxon>Bacilli</taxon>
        <taxon>Bacillales</taxon>
        <taxon>Bacillaceae</taxon>
        <taxon>Lentibacillus</taxon>
    </lineage>
</organism>
<dbReference type="Gene3D" id="3.40.190.290">
    <property type="match status" value="1"/>
</dbReference>
<dbReference type="Pfam" id="PF00126">
    <property type="entry name" value="HTH_1"/>
    <property type="match status" value="1"/>
</dbReference>
<evidence type="ECO:0000313" key="7">
    <source>
        <dbReference type="Proteomes" id="UP000621492"/>
    </source>
</evidence>
<accession>A0A9W5U1N5</accession>
<dbReference type="InterPro" id="IPR036388">
    <property type="entry name" value="WH-like_DNA-bd_sf"/>
</dbReference>